<dbReference type="PANTHER" id="PTHR46623">
    <property type="entry name" value="CARBOXYMETHYLENEBUTENOLIDASE-RELATED"/>
    <property type="match status" value="1"/>
</dbReference>
<dbReference type="Gene3D" id="3.40.50.1820">
    <property type="entry name" value="alpha/beta hydrolase"/>
    <property type="match status" value="1"/>
</dbReference>
<dbReference type="GO" id="GO:0016787">
    <property type="term" value="F:hydrolase activity"/>
    <property type="evidence" value="ECO:0007669"/>
    <property type="project" value="UniProtKB-KW"/>
</dbReference>
<protein>
    <submittedName>
        <fullName evidence="2">Dienelactone hydrolase family protein</fullName>
    </submittedName>
</protein>
<gene>
    <name evidence="2" type="ORF">KAK03_11440</name>
</gene>
<dbReference type="PANTHER" id="PTHR46623:SF6">
    <property type="entry name" value="ALPHA_BETA-HYDROLASES SUPERFAMILY PROTEIN"/>
    <property type="match status" value="1"/>
</dbReference>
<dbReference type="InterPro" id="IPR002925">
    <property type="entry name" value="Dienelactn_hydro"/>
</dbReference>
<evidence type="ECO:0000259" key="1">
    <source>
        <dbReference type="Pfam" id="PF01738"/>
    </source>
</evidence>
<keyword evidence="2" id="KW-0378">Hydrolase</keyword>
<feature type="domain" description="Dienelactone hydrolase" evidence="1">
    <location>
        <begin position="17"/>
        <end position="229"/>
    </location>
</feature>
<proteinExistence type="predicted"/>
<dbReference type="InterPro" id="IPR051049">
    <property type="entry name" value="Dienelactone_hydrolase-like"/>
</dbReference>
<dbReference type="RefSeq" id="WP_210854088.1">
    <property type="nucleotide sequence ID" value="NZ_JAGQDD010000007.1"/>
</dbReference>
<comment type="caution">
    <text evidence="2">The sequence shown here is derived from an EMBL/GenBank/DDBJ whole genome shotgun (WGS) entry which is preliminary data.</text>
</comment>
<organism evidence="2 3">
    <name type="scientific">Ideonella alba</name>
    <dbReference type="NCBI Taxonomy" id="2824118"/>
    <lineage>
        <taxon>Bacteria</taxon>
        <taxon>Pseudomonadati</taxon>
        <taxon>Pseudomonadota</taxon>
        <taxon>Betaproteobacteria</taxon>
        <taxon>Burkholderiales</taxon>
        <taxon>Sphaerotilaceae</taxon>
        <taxon>Ideonella</taxon>
    </lineage>
</organism>
<dbReference type="EMBL" id="JAGQDD010000007">
    <property type="protein sequence ID" value="MBQ0931100.1"/>
    <property type="molecule type" value="Genomic_DNA"/>
</dbReference>
<dbReference type="SUPFAM" id="SSF53474">
    <property type="entry name" value="alpha/beta-Hydrolases"/>
    <property type="match status" value="1"/>
</dbReference>
<dbReference type="Proteomes" id="UP000676246">
    <property type="component" value="Unassembled WGS sequence"/>
</dbReference>
<evidence type="ECO:0000313" key="2">
    <source>
        <dbReference type="EMBL" id="MBQ0931100.1"/>
    </source>
</evidence>
<dbReference type="Pfam" id="PF01738">
    <property type="entry name" value="DLH"/>
    <property type="match status" value="1"/>
</dbReference>
<accession>A0A940YEQ5</accession>
<dbReference type="InterPro" id="IPR029058">
    <property type="entry name" value="AB_hydrolase_fold"/>
</dbReference>
<keyword evidence="3" id="KW-1185">Reference proteome</keyword>
<sequence>MSIRTDWIDIDPARPGFQGYLALPPAGRGPGLLLLQEIFGVNAHIRAVAEQYALDGFVVLAPDVFWRQAPRVDLGYVGADRERALALMQALPPAETGPDLAAALAALKARPECTGRSAALGYCMGGRLAWALAAQGGLDAAVAWYGGGIHHQLALAPSVNCPMQFHYAGEDPHIPPEAVEAVRAAMAGKPAEVFVYEGAQHGFNCWARASHGPAAAALAHGRTLQFLSALF</sequence>
<reference evidence="2 3" key="1">
    <citation type="submission" date="2021-04" db="EMBL/GenBank/DDBJ databases">
        <title>The genome sequence of Ideonella sp. 3Y2.</title>
        <authorList>
            <person name="Liu Y."/>
        </authorList>
    </citation>
    <scope>NUCLEOTIDE SEQUENCE [LARGE SCALE GENOMIC DNA]</scope>
    <source>
        <strain evidence="2 3">3Y2</strain>
    </source>
</reference>
<evidence type="ECO:0000313" key="3">
    <source>
        <dbReference type="Proteomes" id="UP000676246"/>
    </source>
</evidence>
<dbReference type="AlphaFoldDB" id="A0A940YEQ5"/>
<name>A0A940YEQ5_9BURK</name>